<proteinExistence type="predicted"/>
<dbReference type="InterPro" id="IPR024741">
    <property type="entry name" value="Condensin2_G2"/>
</dbReference>
<keyword evidence="3" id="KW-1185">Reference proteome</keyword>
<dbReference type="PANTHER" id="PTHR16199:SF4">
    <property type="entry name" value="CONDENSIN-2 COMPLEX SUBUNIT G2"/>
    <property type="match status" value="1"/>
</dbReference>
<feature type="region of interest" description="Disordered" evidence="1">
    <location>
        <begin position="952"/>
        <end position="1015"/>
    </location>
</feature>
<reference evidence="2 3" key="1">
    <citation type="submission" date="2017-12" db="EMBL/GenBank/DDBJ databases">
        <title>Sequencing, de novo assembly and annotation of complete genome of a new Thraustochytrid species, strain FCC1311.</title>
        <authorList>
            <person name="Sedici K."/>
            <person name="Godart F."/>
            <person name="Aiese Cigliano R."/>
            <person name="Sanseverino W."/>
            <person name="Barakat M."/>
            <person name="Ortet P."/>
            <person name="Marechal E."/>
            <person name="Cagnac O."/>
            <person name="Amato A."/>
        </authorList>
    </citation>
    <scope>NUCLEOTIDE SEQUENCE [LARGE SCALE GENOMIC DNA]</scope>
</reference>
<dbReference type="Gene3D" id="1.25.10.10">
    <property type="entry name" value="Leucine-rich Repeat Variant"/>
    <property type="match status" value="1"/>
</dbReference>
<sequence length="1061" mass="115653">MPRGRKKQEPQATAPEAVAETDAASPTELDIAVWAQALADGLSQEGEDASVREIAQTFAVRFIGKGKGAALRQEIDSKSSIVMTRTWDTLANAVRDALKMMDSNEKTAVAALNCVSSVVLTSLASLQEASKNGNTHAGQRIPVGLTRCARQMHDALFELKAARELQSKVSRICEQWWVLDLPDKGQLVTRLLPVLIIYSLEDDAKRADVKRVFIVRKMLGLLDLEDDSSLTLKQLLLRCFLSPLYLFSEDGRKFLSEVCCLNEEFISDIHATIKTQLPFAASSSSSTSLSTAMGNSGASRDPSDLAESYADVYFRAWQLASASHESAEILAVIEGEMIQDLMDAGVHVADPDLARTVFVVLSAGFHDNKHIRGVDAMLLRLYNPILWRALNVANPSVRFNATRLLARAFPLQDPDASVAETDQVLQKQFAAIETLLRDVCPRVRVAAVQGACRMLSVFWELIPKKATVSLLSTLVGDLLRDTNSPEVRVAVLRGLEFISENPLAQGALHDVLPHTSPLIHDHSKQVRNALLSLLIRVKSIRTIKFYEVVQVDHLLERLAMDVSLGSKLTKLLLDSFYPQGAKGSEQLSRALALLKSHATASMAFFTNVHRHVSVGSACKLALLLGKWIQNEVGAQLTSGPTIGKRGRVSKKPKTLTTGIDGTPILTGALRAVAAIWRSVATQLNSSRYETARGQMQDAFSFADFVRPVLASNRFDADRDMPALLEVAGQLPCDGEFAREVAAELFTYSPGITFEQYSRGEASLPPQFLVNVVRDLGPVLECLCTWGRVDTVVGSVLASLQASSSSFLTGPNAVTNTSGRPSKTRKRGASAKSSSSTSTPEQNQTMDVLVALSCLQHLLANNPHGFREELLRSHAPQVDALMKALSNLRTVPFALETLLKLALHRAVFVNSEAPVLLGEEDEEGPDKLPATLQTELEMALRDLRLDGNMAKDSALTNEEDLENENDEDIDDEKKEEEEEEDEEKTHKDEGPRTKKNKKKRKSSETGKPSADEAQRKDLILVSLAECSALGLCGESAATKAAAALQPGPSSRVSKRFGIATSA</sequence>
<evidence type="ECO:0000313" key="3">
    <source>
        <dbReference type="Proteomes" id="UP000241890"/>
    </source>
</evidence>
<feature type="region of interest" description="Disordered" evidence="1">
    <location>
        <begin position="1"/>
        <end position="24"/>
    </location>
</feature>
<dbReference type="PANTHER" id="PTHR16199">
    <property type="entry name" value="CONDENSIN-2 COMPLEX SUBUNIT G2"/>
    <property type="match status" value="1"/>
</dbReference>
<dbReference type="OrthoDB" id="10062843at2759"/>
<dbReference type="SUPFAM" id="SSF48371">
    <property type="entry name" value="ARM repeat"/>
    <property type="match status" value="1"/>
</dbReference>
<feature type="compositionally biased region" description="Polar residues" evidence="1">
    <location>
        <begin position="809"/>
        <end position="820"/>
    </location>
</feature>
<dbReference type="Pfam" id="PF12422">
    <property type="entry name" value="Condensin2nSMC"/>
    <property type="match status" value="2"/>
</dbReference>
<name>A0A2R5GJ73_9STRA</name>
<dbReference type="Proteomes" id="UP000241890">
    <property type="component" value="Unassembled WGS sequence"/>
</dbReference>
<organism evidence="2 3">
    <name type="scientific">Hondaea fermentalgiana</name>
    <dbReference type="NCBI Taxonomy" id="2315210"/>
    <lineage>
        <taxon>Eukaryota</taxon>
        <taxon>Sar</taxon>
        <taxon>Stramenopiles</taxon>
        <taxon>Bigyra</taxon>
        <taxon>Labyrinthulomycetes</taxon>
        <taxon>Thraustochytrida</taxon>
        <taxon>Thraustochytriidae</taxon>
        <taxon>Hondaea</taxon>
    </lineage>
</organism>
<evidence type="ECO:0000313" key="2">
    <source>
        <dbReference type="EMBL" id="GBG28703.1"/>
    </source>
</evidence>
<feature type="region of interest" description="Disordered" evidence="1">
    <location>
        <begin position="809"/>
        <end position="842"/>
    </location>
</feature>
<dbReference type="InParanoid" id="A0A2R5GJ73"/>
<dbReference type="GO" id="GO:0005634">
    <property type="term" value="C:nucleus"/>
    <property type="evidence" value="ECO:0007669"/>
    <property type="project" value="InterPro"/>
</dbReference>
<feature type="compositionally biased region" description="Acidic residues" evidence="1">
    <location>
        <begin position="956"/>
        <end position="981"/>
    </location>
</feature>
<protein>
    <submittedName>
        <fullName evidence="2">Condensin-2 complex subunit G2</fullName>
    </submittedName>
</protein>
<feature type="compositionally biased region" description="Low complexity" evidence="1">
    <location>
        <begin position="829"/>
        <end position="838"/>
    </location>
</feature>
<dbReference type="InterPro" id="IPR011989">
    <property type="entry name" value="ARM-like"/>
</dbReference>
<evidence type="ECO:0000256" key="1">
    <source>
        <dbReference type="SAM" id="MobiDB-lite"/>
    </source>
</evidence>
<gene>
    <name evidence="2" type="ORF">FCC1311_049242</name>
</gene>
<dbReference type="EMBL" id="BEYU01000047">
    <property type="protein sequence ID" value="GBG28703.1"/>
    <property type="molecule type" value="Genomic_DNA"/>
</dbReference>
<dbReference type="GO" id="GO:0000796">
    <property type="term" value="C:condensin complex"/>
    <property type="evidence" value="ECO:0007669"/>
    <property type="project" value="TreeGrafter"/>
</dbReference>
<accession>A0A2R5GJ73</accession>
<comment type="caution">
    <text evidence="2">The sequence shown here is derived from an EMBL/GenBank/DDBJ whole genome shotgun (WGS) entry which is preliminary data.</text>
</comment>
<dbReference type="AlphaFoldDB" id="A0A2R5GJ73"/>
<feature type="compositionally biased region" description="Basic and acidic residues" evidence="1">
    <location>
        <begin position="982"/>
        <end position="991"/>
    </location>
</feature>
<dbReference type="GO" id="GO:0000070">
    <property type="term" value="P:mitotic sister chromatid segregation"/>
    <property type="evidence" value="ECO:0007669"/>
    <property type="project" value="TreeGrafter"/>
</dbReference>
<dbReference type="InterPro" id="IPR016024">
    <property type="entry name" value="ARM-type_fold"/>
</dbReference>
<feature type="region of interest" description="Disordered" evidence="1">
    <location>
        <begin position="1041"/>
        <end position="1061"/>
    </location>
</feature>